<dbReference type="Proteomes" id="UP000003963">
    <property type="component" value="Unassembled WGS sequence"/>
</dbReference>
<evidence type="ECO:0000313" key="2">
    <source>
        <dbReference type="Proteomes" id="UP000003963"/>
    </source>
</evidence>
<protein>
    <recommendedName>
        <fullName evidence="3">DUF4338 domain-containing protein</fullName>
    </recommendedName>
</protein>
<evidence type="ECO:0008006" key="3">
    <source>
        <dbReference type="Google" id="ProtNLM"/>
    </source>
</evidence>
<dbReference type="STRING" id="457427.SSOG_04687"/>
<dbReference type="HOGENOM" id="CLU_410894_0_0_11"/>
<gene>
    <name evidence="1" type="ORF">SSOG_04687</name>
</gene>
<organism evidence="1 2">
    <name type="scientific">Streptomyces himastatinicus ATCC 53653</name>
    <dbReference type="NCBI Taxonomy" id="457427"/>
    <lineage>
        <taxon>Bacteria</taxon>
        <taxon>Bacillati</taxon>
        <taxon>Actinomycetota</taxon>
        <taxon>Actinomycetes</taxon>
        <taxon>Kitasatosporales</taxon>
        <taxon>Streptomycetaceae</taxon>
        <taxon>Streptomyces</taxon>
        <taxon>Streptomyces violaceusniger group</taxon>
    </lineage>
</organism>
<proteinExistence type="predicted"/>
<dbReference type="EMBL" id="GG657754">
    <property type="protein sequence ID" value="EFL24973.1"/>
    <property type="molecule type" value="Genomic_DNA"/>
</dbReference>
<keyword evidence="2" id="KW-1185">Reference proteome</keyword>
<sequence>MRRSPASMEQNLRTDAPEVMNEEAKPVVLSLPADASRQERQAFNRLCALLAEGPAGSADVNGHDQWINAAKIKKLYEQPLLAAAAHTAIDLVDQGWTIQTQKSGHIFTPPLASHDREEEKARIRRQEHLRRDEQLRQSSVRRFVESMERTHQHGDQLVSIFNLMRDGRELADALQRTGACTDVINPYVQVVDSSTCELTGFKLHDIWRYFRHTWSNAYATVPGRSMPILIRDAATEFHAVIGLAAISSPVVQIAERDHWMGWDTDQFLEQVRADPTADIASWLAQRINTQQEEIYVDDLLRDGILQPTDLTSPTPEVISRLRADAERHRQRHHQASTIGEVRNIDRDAWVNRATTDLFRSKRSLALSETLEIATLLGAYLSPPTAEGLAKAFSDSKARTQMRRVVRRARGERVGTVIADLTVCGAVAPYNTLTAGKLVGALAVSPRVLTAYRQKYARPSEIASAMAGRPILREPRLSFIGTTSLYGTGSSQYNRLFWPAEVMGGKSDARMGFHELGRSRSFGTSHFSSETVDTLVRLSTLRGSRVRVNNLFGEGVSPRLRKVRLGIAALGWPANELLRHGRERILYGVPLVENLRNYSLGIDEEPEYLLDPDLPEADARVGNWWLERWCRPRAARQDVLESMRVHRLVRPVQHGARVPLPVGDGMPPIGEEMLPINT</sequence>
<name>D9WBL7_9ACTN</name>
<dbReference type="InterPro" id="IPR025639">
    <property type="entry name" value="DruA"/>
</dbReference>
<reference evidence="1 2" key="1">
    <citation type="submission" date="2009-02" db="EMBL/GenBank/DDBJ databases">
        <title>Annotation of Streptomyces hygroscopicus strain ATCC 53653.</title>
        <authorList>
            <consortium name="The Broad Institute Genome Sequencing Platform"/>
            <consortium name="Broad Institute Microbial Sequencing Center"/>
            <person name="Fischbach M."/>
            <person name="Godfrey P."/>
            <person name="Ward D."/>
            <person name="Young S."/>
            <person name="Zeng Q."/>
            <person name="Koehrsen M."/>
            <person name="Alvarado L."/>
            <person name="Berlin A.M."/>
            <person name="Bochicchio J."/>
            <person name="Borenstein D."/>
            <person name="Chapman S.B."/>
            <person name="Chen Z."/>
            <person name="Engels R."/>
            <person name="Freedman E."/>
            <person name="Gellesch M."/>
            <person name="Goldberg J."/>
            <person name="Griggs A."/>
            <person name="Gujja S."/>
            <person name="Heilman E.R."/>
            <person name="Heiman D.I."/>
            <person name="Hepburn T.A."/>
            <person name="Howarth C."/>
            <person name="Jen D."/>
            <person name="Larson L."/>
            <person name="Lewis B."/>
            <person name="Mehta T."/>
            <person name="Park D."/>
            <person name="Pearson M."/>
            <person name="Richards J."/>
            <person name="Roberts A."/>
            <person name="Saif S."/>
            <person name="Shea T.D."/>
            <person name="Shenoy N."/>
            <person name="Sisk P."/>
            <person name="Stolte C."/>
            <person name="Sykes S.N."/>
            <person name="Thomson T."/>
            <person name="Walk T."/>
            <person name="White J."/>
            <person name="Yandava C."/>
            <person name="Straight P."/>
            <person name="Clardy J."/>
            <person name="Hung D."/>
            <person name="Kolter R."/>
            <person name="Mekalanos J."/>
            <person name="Walker S."/>
            <person name="Walsh C.T."/>
            <person name="Wieland-Brown L.C."/>
            <person name="Haas B."/>
            <person name="Nusbaum C."/>
            <person name="Birren B."/>
        </authorList>
    </citation>
    <scope>NUCLEOTIDE SEQUENCE [LARGE SCALE GENOMIC DNA]</scope>
    <source>
        <strain evidence="1 2">ATCC 53653</strain>
    </source>
</reference>
<accession>D9WBL7</accession>
<evidence type="ECO:0000313" key="1">
    <source>
        <dbReference type="EMBL" id="EFL24973.1"/>
    </source>
</evidence>
<dbReference type="AlphaFoldDB" id="D9WBL7"/>
<dbReference type="Pfam" id="PF14236">
    <property type="entry name" value="DruA"/>
    <property type="match status" value="2"/>
</dbReference>